<dbReference type="EMBL" id="HBFQ01066367">
    <property type="protein sequence ID" value="CAD8872810.1"/>
    <property type="molecule type" value="Transcribed_RNA"/>
</dbReference>
<evidence type="ECO:0000256" key="1">
    <source>
        <dbReference type="SAM" id="MobiDB-lite"/>
    </source>
</evidence>
<organism evidence="2">
    <name type="scientific">Noctiluca scintillans</name>
    <name type="common">Sea sparkle</name>
    <name type="synonym">Red tide dinoflagellate</name>
    <dbReference type="NCBI Taxonomy" id="2966"/>
    <lineage>
        <taxon>Eukaryota</taxon>
        <taxon>Sar</taxon>
        <taxon>Alveolata</taxon>
        <taxon>Dinophyceae</taxon>
        <taxon>Noctilucales</taxon>
        <taxon>Noctilucaceae</taxon>
        <taxon>Noctiluca</taxon>
    </lineage>
</organism>
<name>A0A7S1FJW6_NOCSC</name>
<accession>A0A7S1FJW6</accession>
<reference evidence="2" key="1">
    <citation type="submission" date="2021-01" db="EMBL/GenBank/DDBJ databases">
        <authorList>
            <person name="Corre E."/>
            <person name="Pelletier E."/>
            <person name="Niang G."/>
            <person name="Scheremetjew M."/>
            <person name="Finn R."/>
            <person name="Kale V."/>
            <person name="Holt S."/>
            <person name="Cochrane G."/>
            <person name="Meng A."/>
            <person name="Brown T."/>
            <person name="Cohen L."/>
        </authorList>
    </citation>
    <scope>NUCLEOTIDE SEQUENCE</scope>
</reference>
<dbReference type="AlphaFoldDB" id="A0A7S1FJW6"/>
<feature type="compositionally biased region" description="Acidic residues" evidence="1">
    <location>
        <begin position="55"/>
        <end position="77"/>
    </location>
</feature>
<proteinExistence type="predicted"/>
<evidence type="ECO:0000313" key="2">
    <source>
        <dbReference type="EMBL" id="CAD8872810.1"/>
    </source>
</evidence>
<sequence length="304" mass="33751">MSEQGETPDVSKEEAEPSTIVGDVGGSDGQFAVQSTDAAQFEPADIAQDGKEDVVLDETDGAVQPEAEEDADQDEPDGVCQEETQAVVQDESHRSEQDDVSVGDYKWRTKDGRSEALLRLQPGGRWWHSAYHRLGSNKAEKDDDHWELAESLGSWREVSRDSGKAIVLFFEHCRWATDKPELQASLRPSEQGREEIDALTCDGKLSVCLNCQPERRLELEMEYLPGDAADGAHPTGLTVDEWVNSVKSVYRRLGVVRHYAVDVVCEDGDSYDPKPPRQEDHPEEFVQGTPFSGLFWSVPATLTS</sequence>
<protein>
    <submittedName>
        <fullName evidence="2">Uncharacterized protein</fullName>
    </submittedName>
</protein>
<gene>
    <name evidence="2" type="ORF">NSCI0253_LOCUS47167</name>
</gene>
<feature type="region of interest" description="Disordered" evidence="1">
    <location>
        <begin position="1"/>
        <end position="103"/>
    </location>
</feature>